<dbReference type="Pfam" id="PF01833">
    <property type="entry name" value="TIG"/>
    <property type="match status" value="1"/>
</dbReference>
<dbReference type="GO" id="GO:0007399">
    <property type="term" value="P:nervous system development"/>
    <property type="evidence" value="ECO:0007669"/>
    <property type="project" value="UniProtKB-ARBA"/>
</dbReference>
<dbReference type="SUPFAM" id="SSF48403">
    <property type="entry name" value="Ankyrin repeat"/>
    <property type="match status" value="1"/>
</dbReference>
<feature type="compositionally biased region" description="Low complexity" evidence="14">
    <location>
        <begin position="1195"/>
        <end position="1210"/>
    </location>
</feature>
<feature type="region of interest" description="Disordered" evidence="14">
    <location>
        <begin position="1134"/>
        <end position="1269"/>
    </location>
</feature>
<feature type="compositionally biased region" description="Polar residues" evidence="14">
    <location>
        <begin position="1148"/>
        <end position="1166"/>
    </location>
</feature>
<dbReference type="GO" id="GO:0005737">
    <property type="term" value="C:cytoplasm"/>
    <property type="evidence" value="ECO:0007669"/>
    <property type="project" value="UniProtKB-SubCell"/>
</dbReference>
<dbReference type="GO" id="GO:0003690">
    <property type="term" value="F:double-stranded DNA binding"/>
    <property type="evidence" value="ECO:0007669"/>
    <property type="project" value="TreeGrafter"/>
</dbReference>
<comment type="subcellular location">
    <subcellularLocation>
        <location evidence="2">Cytoplasm</location>
    </subcellularLocation>
    <subcellularLocation>
        <location evidence="1">Nucleus</location>
    </subcellularLocation>
</comment>
<feature type="region of interest" description="Disordered" evidence="14">
    <location>
        <begin position="1376"/>
        <end position="1398"/>
    </location>
</feature>
<dbReference type="InParanoid" id="G3NYS3"/>
<feature type="region of interest" description="Disordered" evidence="14">
    <location>
        <begin position="686"/>
        <end position="706"/>
    </location>
</feature>
<feature type="compositionally biased region" description="Polar residues" evidence="14">
    <location>
        <begin position="940"/>
        <end position="949"/>
    </location>
</feature>
<feature type="compositionally biased region" description="Polar residues" evidence="14">
    <location>
        <begin position="358"/>
        <end position="376"/>
    </location>
</feature>
<dbReference type="eggNOG" id="KOG0520">
    <property type="taxonomic scope" value="Eukaryota"/>
</dbReference>
<keyword evidence="7" id="KW-0040">ANK repeat</keyword>
<evidence type="ECO:0000256" key="8">
    <source>
        <dbReference type="ARBA" id="ARBA00023159"/>
    </source>
</evidence>
<dbReference type="PROSITE" id="PS51437">
    <property type="entry name" value="CG_1"/>
    <property type="match status" value="1"/>
</dbReference>
<keyword evidence="5" id="KW-0677">Repeat</keyword>
<dbReference type="Gene3D" id="1.20.5.190">
    <property type="match status" value="1"/>
</dbReference>
<comment type="similarity">
    <text evidence="3">Belongs to the CAMTA family.</text>
</comment>
<dbReference type="GO" id="GO:0006357">
    <property type="term" value="P:regulation of transcription by RNA polymerase II"/>
    <property type="evidence" value="ECO:0007669"/>
    <property type="project" value="TreeGrafter"/>
</dbReference>
<evidence type="ECO:0000256" key="13">
    <source>
        <dbReference type="ARBA" id="ARBA00071877"/>
    </source>
</evidence>
<keyword evidence="4" id="KW-0963">Cytoplasm</keyword>
<dbReference type="InterPro" id="IPR002110">
    <property type="entry name" value="Ankyrin_rpt"/>
</dbReference>
<protein>
    <recommendedName>
        <fullName evidence="13">Calmodulin-binding transcription activator 1</fullName>
    </recommendedName>
</protein>
<feature type="compositionally biased region" description="Low complexity" evidence="14">
    <location>
        <begin position="1230"/>
        <end position="1239"/>
    </location>
</feature>
<dbReference type="OMA" id="QLKPMCE"/>
<dbReference type="PANTHER" id="PTHR23335:SF9">
    <property type="entry name" value="CALMODULIN-BINDING TRANSCRIPTION ACTIVATOR 2"/>
    <property type="match status" value="1"/>
</dbReference>
<dbReference type="FunFam" id="1.25.40.20:FF:000165">
    <property type="entry name" value="calmodulin-binding transcription activator 1 isoform X2"/>
    <property type="match status" value="1"/>
</dbReference>
<feature type="compositionally biased region" description="Polar residues" evidence="14">
    <location>
        <begin position="338"/>
        <end position="347"/>
    </location>
</feature>
<feature type="compositionally biased region" description="Polar residues" evidence="14">
    <location>
        <begin position="1182"/>
        <end position="1194"/>
    </location>
</feature>
<keyword evidence="6" id="KW-0805">Transcription regulation</keyword>
<feature type="region of interest" description="Disordered" evidence="14">
    <location>
        <begin position="940"/>
        <end position="972"/>
    </location>
</feature>
<dbReference type="InterPro" id="IPR014756">
    <property type="entry name" value="Ig_E-set"/>
</dbReference>
<evidence type="ECO:0000256" key="2">
    <source>
        <dbReference type="ARBA" id="ARBA00004496"/>
    </source>
</evidence>
<organism evidence="16">
    <name type="scientific">Gasterosteus aculeatus</name>
    <name type="common">Three-spined stickleback</name>
    <dbReference type="NCBI Taxonomy" id="69293"/>
    <lineage>
        <taxon>Eukaryota</taxon>
        <taxon>Metazoa</taxon>
        <taxon>Chordata</taxon>
        <taxon>Craniata</taxon>
        <taxon>Vertebrata</taxon>
        <taxon>Euteleostomi</taxon>
        <taxon>Actinopterygii</taxon>
        <taxon>Neopterygii</taxon>
        <taxon>Teleostei</taxon>
        <taxon>Neoteleostei</taxon>
        <taxon>Acanthomorphata</taxon>
        <taxon>Eupercaria</taxon>
        <taxon>Perciformes</taxon>
        <taxon>Cottioidei</taxon>
        <taxon>Gasterosteales</taxon>
        <taxon>Gasterosteidae</taxon>
        <taxon>Gasterosteus</taxon>
    </lineage>
</organism>
<reference evidence="16" key="2">
    <citation type="submission" date="2024-04" db="UniProtKB">
        <authorList>
            <consortium name="Ensembl"/>
        </authorList>
    </citation>
    <scope>IDENTIFICATION</scope>
</reference>
<name>G3NYS3_GASAC</name>
<dbReference type="STRING" id="69293.ENSGACP00000010494"/>
<keyword evidence="8" id="KW-0010">Activator</keyword>
<evidence type="ECO:0000256" key="3">
    <source>
        <dbReference type="ARBA" id="ARBA00008267"/>
    </source>
</evidence>
<dbReference type="CDD" id="cd23767">
    <property type="entry name" value="IQCD"/>
    <property type="match status" value="1"/>
</dbReference>
<dbReference type="InterPro" id="IPR036770">
    <property type="entry name" value="Ankyrin_rpt-contain_sf"/>
</dbReference>
<dbReference type="InterPro" id="IPR005559">
    <property type="entry name" value="CG-1_dom"/>
</dbReference>
<evidence type="ECO:0000256" key="11">
    <source>
        <dbReference type="ARBA" id="ARBA00029480"/>
    </source>
</evidence>
<keyword evidence="10" id="KW-0539">Nucleus</keyword>
<dbReference type="FunFam" id="2.60.40.10:FF:000089">
    <property type="entry name" value="calmodulin-binding transcription activator 2 isoform X1"/>
    <property type="match status" value="1"/>
</dbReference>
<accession>G3NYS3</accession>
<feature type="region of interest" description="Disordered" evidence="14">
    <location>
        <begin position="291"/>
        <end position="376"/>
    </location>
</feature>
<evidence type="ECO:0000256" key="12">
    <source>
        <dbReference type="ARBA" id="ARBA00055757"/>
    </source>
</evidence>
<dbReference type="SUPFAM" id="SSF52540">
    <property type="entry name" value="P-loop containing nucleoside triphosphate hydrolases"/>
    <property type="match status" value="1"/>
</dbReference>
<dbReference type="Gene3D" id="1.25.40.20">
    <property type="entry name" value="Ankyrin repeat-containing domain"/>
    <property type="match status" value="1"/>
</dbReference>
<evidence type="ECO:0000256" key="9">
    <source>
        <dbReference type="ARBA" id="ARBA00023163"/>
    </source>
</evidence>
<dbReference type="SMART" id="SM01076">
    <property type="entry name" value="CG-1"/>
    <property type="match status" value="1"/>
</dbReference>
<dbReference type="Pfam" id="PF03859">
    <property type="entry name" value="CG-1"/>
    <property type="match status" value="1"/>
</dbReference>
<reference evidence="16" key="1">
    <citation type="submission" date="2006-01" db="EMBL/GenBank/DDBJ databases">
        <authorList>
            <person name="Lindblad-Toh K."/>
            <person name="Mauceli E."/>
            <person name="Grabherr M."/>
            <person name="Chang J.L."/>
            <person name="Lander E.S."/>
        </authorList>
    </citation>
    <scope>NUCLEOTIDE SEQUENCE [LARGE SCALE GENOMIC DNA]</scope>
</reference>
<feature type="compositionally biased region" description="Polar residues" evidence="14">
    <location>
        <begin position="962"/>
        <end position="972"/>
    </location>
</feature>
<dbReference type="InterPro" id="IPR027417">
    <property type="entry name" value="P-loop_NTPase"/>
</dbReference>
<proteinExistence type="inferred from homology"/>
<keyword evidence="9" id="KW-0804">Transcription</keyword>
<evidence type="ECO:0000259" key="15">
    <source>
        <dbReference type="PROSITE" id="PS51437"/>
    </source>
</evidence>
<sequence length="1582" mass="171930">MRRAVEGKWLPKTSRKSVSICASMKWTIVLTIPPLGTDHSNSDEPGQLKIYLPKKLLECLPKCSSLPKERHRWNTNEEIAAYLITFEKHDEWLTTSPKTRPQNGSMILYNRKKVKYRKDGYCWKKRKDGKTTREDHMKLKVQGVECLYGCYVHSSIIPTFHRRCYWLLQNPDIVLVHYLNVPAVDDSGKPCGPVLCSINTDRKEWAKWSKEELIGQLKPMCELALSSLSTSCSHFSSTRGCIHDIIIFSVHFEHWRAPLHTIKCLRSLPTGAGSSLHQKCSSVKQRIISSKQESGTAAGGGGAAAEVQNSDVSEGQTEPSPGGGRSRAGGGERRNGRINNKPSLLPQSSMEVSSSTSTNQVEVPDTTQSSPLSITSDMADSPALAVGAGLTQSTAVFMSEVTTLTGDSVYSAGHTHLLASTHESPTASILLAVAPENQRFASFPGGVGLGEAGELVLSSSLDSGGGVSIPETTMNFDPDCFLNNPKQGQTYGGGGGKAEGCNADHGGLHGSSNGFIYNPALVNNIKTEPTPLEPPLAAQSSYVGEGTGLSPSTTLEQMDFSAVMSSSCVPNLSQPAHHPSPSLFLQASPQANQPSKMQTNGTEATQEPGKAQAFIGLPTVQTDIPVTNGDPHTNLHQASPNLQGLCGRNREEAAMGSFPLKPQDTTNGGELLLKSGDPHVAYTSVDTEHYPQPTDDNGGGEEANSQSIAAGTSIEGALYSSPLPQQGVGASTTTAGAGAAISLEGFEASFGSQFSDLINDFISVEGSGGGVGAAVTGVLMPQEGAAGEERGTGAGHLQGSEVEQGALGLLQETGRLFGVTDYSPEWSYPEGGVKVLITGPWLESSSEYSCLFDHISVPAALIQPGVLRCYCPAHDTGLVMLQVAMGGDVISSSVVFEYKARDLPALPSSQHDWLSLDDTQFRMSILERLEQMEQRMAEITNQNPSSETMATRDGGLEGGGATDQQSQISTDQGSFEGRVVVVCEKMMSQPCWASSNQLVHSKNSRGMTLLHLAAAQGYAGLIQTLIRWRTKHADSIDLELEVDPLNVDHFSCTPLMWACALGHTEAALVLYQWDPRALAIPDSLGRLPLNIARSRGHTRLAELLEQLTPHAQSQSADPWMDRWRGKPNCSSIFVSPELRRGRTESQPDNRNANWSQTGHRAQQGTQGERGGPPPAKRLKPSPDTQQQLANSTPGTNTLSTLLNASLSPNPQCSLLPNTLQTQPSNLSCQNAPPASSSPNRPQLPSPPFSHLQARIGEFGGGNSWSPRQTLGQRSLARRILGKERLAIHLRQRVLCDRGEETELLTYQDNTEDLQMDITMLADHIAEASTCRLKQEEMATETDPRISADVKLLSGYLGNKLLLSLLLFSRFLNSQTSSPKPNSLSGPEDQQSPQAKEALPSLSDWTSFLCAAMKEERLKSDSCLAMTEAEHGELYETIRHALHSLRKNKGPIQEQRKEIAAVIQRCYKRYKQYALYKRMTLAAILIQSRFRSFYEQRKFQQSRRAAVLIQQYYRSYRHSLGKGIIMQSIVSYSCVFPYSSLLTKKQNQAARKILRFLLRCRHSPLMDARPLKRGERAEKGQGS</sequence>
<dbReference type="PROSITE" id="PS50096">
    <property type="entry name" value="IQ"/>
    <property type="match status" value="1"/>
</dbReference>
<dbReference type="InterPro" id="IPR013783">
    <property type="entry name" value="Ig-like_fold"/>
</dbReference>
<dbReference type="Ensembl" id="ENSGACT00000010516.1">
    <property type="protein sequence ID" value="ENSGACP00000010494.1"/>
    <property type="gene ID" value="ENSGACG00000007914.1"/>
</dbReference>
<evidence type="ECO:0000256" key="6">
    <source>
        <dbReference type="ARBA" id="ARBA00023015"/>
    </source>
</evidence>
<dbReference type="GO" id="GO:0003712">
    <property type="term" value="F:transcription coregulator activity"/>
    <property type="evidence" value="ECO:0007669"/>
    <property type="project" value="TreeGrafter"/>
</dbReference>
<dbReference type="GO" id="GO:0005634">
    <property type="term" value="C:nucleus"/>
    <property type="evidence" value="ECO:0007669"/>
    <property type="project" value="UniProtKB-SubCell"/>
</dbReference>
<evidence type="ECO:0000256" key="14">
    <source>
        <dbReference type="SAM" id="MobiDB-lite"/>
    </source>
</evidence>
<feature type="compositionally biased region" description="Polar residues" evidence="14">
    <location>
        <begin position="1211"/>
        <end position="1229"/>
    </location>
</feature>
<dbReference type="PANTHER" id="PTHR23335">
    <property type="entry name" value="CALMODULIN-BINDING TRANSCRIPTION ACTIVATOR CAMTA"/>
    <property type="match status" value="1"/>
</dbReference>
<dbReference type="FunFam" id="1.20.5.190:FF:000004">
    <property type="entry name" value="calmodulin-binding transcription activator 2 isoform X1"/>
    <property type="match status" value="1"/>
</dbReference>
<comment type="subunit">
    <text evidence="11">May interact with calmodulin.</text>
</comment>
<evidence type="ECO:0000256" key="4">
    <source>
        <dbReference type="ARBA" id="ARBA00022490"/>
    </source>
</evidence>
<feature type="compositionally biased region" description="Polar residues" evidence="14">
    <location>
        <begin position="1376"/>
        <end position="1393"/>
    </location>
</feature>
<dbReference type="Pfam" id="PF12796">
    <property type="entry name" value="Ank_2"/>
    <property type="match status" value="1"/>
</dbReference>
<dbReference type="SUPFAM" id="SSF81296">
    <property type="entry name" value="E set domains"/>
    <property type="match status" value="1"/>
</dbReference>
<feature type="domain" description="CG-1" evidence="15">
    <location>
        <begin position="62"/>
        <end position="187"/>
    </location>
</feature>
<evidence type="ECO:0000256" key="1">
    <source>
        <dbReference type="ARBA" id="ARBA00004123"/>
    </source>
</evidence>
<evidence type="ECO:0000313" key="16">
    <source>
        <dbReference type="Ensembl" id="ENSGACP00000010494.1"/>
    </source>
</evidence>
<evidence type="ECO:0000256" key="10">
    <source>
        <dbReference type="ARBA" id="ARBA00023242"/>
    </source>
</evidence>
<feature type="compositionally biased region" description="Polar residues" evidence="14">
    <location>
        <begin position="307"/>
        <end position="319"/>
    </location>
</feature>
<dbReference type="Gene3D" id="2.60.40.10">
    <property type="entry name" value="Immunoglobulins"/>
    <property type="match status" value="1"/>
</dbReference>
<dbReference type="InterPro" id="IPR002909">
    <property type="entry name" value="IPT_dom"/>
</dbReference>
<feature type="compositionally biased region" description="Low complexity" evidence="14">
    <location>
        <begin position="348"/>
        <end position="357"/>
    </location>
</feature>
<evidence type="ECO:0000256" key="5">
    <source>
        <dbReference type="ARBA" id="ARBA00022737"/>
    </source>
</evidence>
<evidence type="ECO:0000256" key="7">
    <source>
        <dbReference type="ARBA" id="ARBA00023043"/>
    </source>
</evidence>
<feature type="compositionally biased region" description="Basic and acidic residues" evidence="14">
    <location>
        <begin position="1137"/>
        <end position="1147"/>
    </location>
</feature>
<dbReference type="Bgee" id="ENSGACG00000007914">
    <property type="expression patterns" value="Expressed in diencephalon and 2 other cell types or tissues"/>
</dbReference>
<comment type="function">
    <text evidence="12">Transcriptional activator.</text>
</comment>